<feature type="domain" description="Amidohydrolase-related" evidence="2">
    <location>
        <begin position="22"/>
        <end position="290"/>
    </location>
</feature>
<dbReference type="CDD" id="cd01292">
    <property type="entry name" value="metallo-dependent_hydrolases"/>
    <property type="match status" value="1"/>
</dbReference>
<dbReference type="AlphaFoldDB" id="C7Q1W5"/>
<dbReference type="HOGENOM" id="CLU_044590_0_0_11"/>
<dbReference type="STRING" id="479433.Caci_6825"/>
<dbReference type="InterPro" id="IPR032465">
    <property type="entry name" value="ACMSD"/>
</dbReference>
<evidence type="ECO:0000259" key="2">
    <source>
        <dbReference type="Pfam" id="PF04909"/>
    </source>
</evidence>
<dbReference type="PANTHER" id="PTHR21240">
    <property type="entry name" value="2-AMINO-3-CARBOXYLMUCONATE-6-SEMIALDEHYDE DECARBOXYLASE"/>
    <property type="match status" value="1"/>
</dbReference>
<dbReference type="PANTHER" id="PTHR21240:SF28">
    <property type="entry name" value="ISO-OROTATE DECARBOXYLASE (EUROFUNG)"/>
    <property type="match status" value="1"/>
</dbReference>
<dbReference type="OrthoDB" id="5172791at2"/>
<name>C7Q1W5_CATAD</name>
<protein>
    <submittedName>
        <fullName evidence="3">Amidohydrolase 2</fullName>
    </submittedName>
</protein>
<accession>C7Q1W5</accession>
<sequence length="297" mass="32634">MPDADTAEVRRFWQSLGLPGLIDIHTHFMPHRLLERIQAYFDAAGPLLGRVWPIKYRQDEEERLEILRGFGVLAFTSLAYPHKAGMAESLNAWTADFAARTPDCLHSATFFPEPEAASYVPAAIEAGARVFKAHVQVGGYDPADPLLDPVWGALADAGVPVIAHCGSGPVGTPYTGPEPMARVLAAHPALRLVVAHFGLPEYVEFLDLADRYDGVLFDTTMAFTDFFGQVELSDRDRKRIAECEERILFGSDFPNIPYSYTGALESLARLDFGDDWLRAVCHGNAARIFGVEGPQAS</sequence>
<proteinExistence type="predicted"/>
<reference evidence="3 4" key="1">
    <citation type="journal article" date="2009" name="Stand. Genomic Sci.">
        <title>Complete genome sequence of Catenulispora acidiphila type strain (ID 139908).</title>
        <authorList>
            <person name="Copeland A."/>
            <person name="Lapidus A."/>
            <person name="Glavina Del Rio T."/>
            <person name="Nolan M."/>
            <person name="Lucas S."/>
            <person name="Chen F."/>
            <person name="Tice H."/>
            <person name="Cheng J.F."/>
            <person name="Bruce D."/>
            <person name="Goodwin L."/>
            <person name="Pitluck S."/>
            <person name="Mikhailova N."/>
            <person name="Pati A."/>
            <person name="Ivanova N."/>
            <person name="Mavromatis K."/>
            <person name="Chen A."/>
            <person name="Palaniappan K."/>
            <person name="Chain P."/>
            <person name="Land M."/>
            <person name="Hauser L."/>
            <person name="Chang Y.J."/>
            <person name="Jeffries C.D."/>
            <person name="Chertkov O."/>
            <person name="Brettin T."/>
            <person name="Detter J.C."/>
            <person name="Han C."/>
            <person name="Ali Z."/>
            <person name="Tindall B.J."/>
            <person name="Goker M."/>
            <person name="Bristow J."/>
            <person name="Eisen J.A."/>
            <person name="Markowitz V."/>
            <person name="Hugenholtz P."/>
            <person name="Kyrpides N.C."/>
            <person name="Klenk H.P."/>
        </authorList>
    </citation>
    <scope>NUCLEOTIDE SEQUENCE [LARGE SCALE GENOMIC DNA]</scope>
    <source>
        <strain evidence="4">DSM 44928 / JCM 14897 / NBRC 102108 / NRRL B-24433 / ID139908</strain>
    </source>
</reference>
<organism evidence="3 4">
    <name type="scientific">Catenulispora acidiphila (strain DSM 44928 / JCM 14897 / NBRC 102108 / NRRL B-24433 / ID139908)</name>
    <dbReference type="NCBI Taxonomy" id="479433"/>
    <lineage>
        <taxon>Bacteria</taxon>
        <taxon>Bacillati</taxon>
        <taxon>Actinomycetota</taxon>
        <taxon>Actinomycetes</taxon>
        <taxon>Catenulisporales</taxon>
        <taxon>Catenulisporaceae</taxon>
        <taxon>Catenulispora</taxon>
    </lineage>
</organism>
<evidence type="ECO:0000313" key="3">
    <source>
        <dbReference type="EMBL" id="ACU75666.1"/>
    </source>
</evidence>
<dbReference type="Pfam" id="PF04909">
    <property type="entry name" value="Amidohydro_2"/>
    <property type="match status" value="1"/>
</dbReference>
<dbReference type="Gene3D" id="3.20.20.140">
    <property type="entry name" value="Metal-dependent hydrolases"/>
    <property type="match status" value="1"/>
</dbReference>
<dbReference type="GO" id="GO:0016831">
    <property type="term" value="F:carboxy-lyase activity"/>
    <property type="evidence" value="ECO:0007669"/>
    <property type="project" value="InterPro"/>
</dbReference>
<gene>
    <name evidence="3" type="ordered locus">Caci_6825</name>
</gene>
<dbReference type="KEGG" id="cai:Caci_6825"/>
<dbReference type="InParanoid" id="C7Q1W5"/>
<dbReference type="EMBL" id="CP001700">
    <property type="protein sequence ID" value="ACU75666.1"/>
    <property type="molecule type" value="Genomic_DNA"/>
</dbReference>
<dbReference type="GO" id="GO:0016787">
    <property type="term" value="F:hydrolase activity"/>
    <property type="evidence" value="ECO:0007669"/>
    <property type="project" value="UniProtKB-KW"/>
</dbReference>
<keyword evidence="1" id="KW-0456">Lyase</keyword>
<keyword evidence="4" id="KW-1185">Reference proteome</keyword>
<evidence type="ECO:0000256" key="1">
    <source>
        <dbReference type="ARBA" id="ARBA00023239"/>
    </source>
</evidence>
<dbReference type="GO" id="GO:0005737">
    <property type="term" value="C:cytoplasm"/>
    <property type="evidence" value="ECO:0007669"/>
    <property type="project" value="TreeGrafter"/>
</dbReference>
<keyword evidence="3" id="KW-0378">Hydrolase</keyword>
<dbReference type="InterPro" id="IPR032466">
    <property type="entry name" value="Metal_Hydrolase"/>
</dbReference>
<dbReference type="InterPro" id="IPR006680">
    <property type="entry name" value="Amidohydro-rel"/>
</dbReference>
<dbReference type="RefSeq" id="WP_015795394.1">
    <property type="nucleotide sequence ID" value="NC_013131.1"/>
</dbReference>
<dbReference type="Proteomes" id="UP000000851">
    <property type="component" value="Chromosome"/>
</dbReference>
<dbReference type="GO" id="GO:0019748">
    <property type="term" value="P:secondary metabolic process"/>
    <property type="evidence" value="ECO:0007669"/>
    <property type="project" value="TreeGrafter"/>
</dbReference>
<dbReference type="SUPFAM" id="SSF51556">
    <property type="entry name" value="Metallo-dependent hydrolases"/>
    <property type="match status" value="1"/>
</dbReference>
<dbReference type="eggNOG" id="COG2159">
    <property type="taxonomic scope" value="Bacteria"/>
</dbReference>
<evidence type="ECO:0000313" key="4">
    <source>
        <dbReference type="Proteomes" id="UP000000851"/>
    </source>
</evidence>